<dbReference type="InterPro" id="IPR023074">
    <property type="entry name" value="HMG_CoA_Rdtase_cat_sf"/>
</dbReference>
<dbReference type="InterPro" id="IPR004553">
    <property type="entry name" value="HMG_CoA_Rdtase_bac-typ"/>
</dbReference>
<dbReference type="Gene3D" id="3.30.70.420">
    <property type="entry name" value="Hydroxymethylglutaryl-CoA reductase, class I/II, NAD/NADP-binding domain"/>
    <property type="match status" value="1"/>
</dbReference>
<comment type="catalytic activity">
    <reaction evidence="3">
        <text>(R)-mevalonate + 2 NAD(+) + CoA = (3S)-3-hydroxy-3-methylglutaryl-CoA + 2 NADH + 2 H(+)</text>
        <dbReference type="Rhea" id="RHEA:14833"/>
        <dbReference type="ChEBI" id="CHEBI:15378"/>
        <dbReference type="ChEBI" id="CHEBI:36464"/>
        <dbReference type="ChEBI" id="CHEBI:43074"/>
        <dbReference type="ChEBI" id="CHEBI:57287"/>
        <dbReference type="ChEBI" id="CHEBI:57540"/>
        <dbReference type="ChEBI" id="CHEBI:57945"/>
        <dbReference type="EC" id="1.1.1.88"/>
    </reaction>
</comment>
<dbReference type="EMBL" id="PNHE01000005">
    <property type="protein sequence ID" value="PMC58859.1"/>
    <property type="molecule type" value="Genomic_DNA"/>
</dbReference>
<dbReference type="AlphaFoldDB" id="A0A2N6SP82"/>
<accession>A0A2N6SP82</accession>
<dbReference type="RefSeq" id="WP_102227427.1">
    <property type="nucleotide sequence ID" value="NZ_PNFY01000004.1"/>
</dbReference>
<evidence type="ECO:0000313" key="4">
    <source>
        <dbReference type="EMBL" id="PMC58859.1"/>
    </source>
</evidence>
<dbReference type="SUPFAM" id="SSF55035">
    <property type="entry name" value="NAD-binding domain of HMG-CoA reductase"/>
    <property type="match status" value="1"/>
</dbReference>
<dbReference type="STRING" id="84521.SAMN04487994_104514"/>
<name>A0A2N6SP82_9LACT</name>
<sequence length="422" mass="46838">MSDHTSFSGFYKKTLQERHDILKELGAVEIFPKPLTDEVANQMVENYITPYTLPLGVGVNFIINNKEYVVPMVTEEPSVIAAASNGAKRLGNIQAKVLTREIIGQIALTQVNDPQTLAQKIVEDKEKYLMIAQTYCQSMVKRGGGPRDLWVETHIGELDHYVTVYLSMDTKDAMGANAINTVLEGLGDHLQETFHVDPLLCILSNAGDRNLVKAWVEVPFSQLHPNLERAERMALRIAKASEYASIDPLRAVTHNKGVMNGVDAVVVATGNDWRAVEASVHHYISRKGHYQSLTQWTIDQEQKILYGQIELPLPIATVGGTLSVHPTAQWALELLNNPNAKELMEIVASVGLAQNFAALRALVTHGIQKGHMALQARSLAMQVGATVEEVPQVVRALRKQPQMNREVARNILLKLRNNECKH</sequence>
<proteinExistence type="inferred from homology"/>
<dbReference type="GO" id="GO:0004420">
    <property type="term" value="F:hydroxymethylglutaryl-CoA reductase (NADPH) activity"/>
    <property type="evidence" value="ECO:0007669"/>
    <property type="project" value="InterPro"/>
</dbReference>
<evidence type="ECO:0000256" key="2">
    <source>
        <dbReference type="ARBA" id="ARBA00023002"/>
    </source>
</evidence>
<evidence type="ECO:0000256" key="3">
    <source>
        <dbReference type="RuleBase" id="RU361219"/>
    </source>
</evidence>
<dbReference type="Gene3D" id="1.10.8.660">
    <property type="match status" value="1"/>
</dbReference>
<gene>
    <name evidence="4" type="ORF">CJ205_02080</name>
</gene>
<organism evidence="4 5">
    <name type="scientific">Dolosicoccus paucivorans</name>
    <dbReference type="NCBI Taxonomy" id="84521"/>
    <lineage>
        <taxon>Bacteria</taxon>
        <taxon>Bacillati</taxon>
        <taxon>Bacillota</taxon>
        <taxon>Bacilli</taxon>
        <taxon>Lactobacillales</taxon>
        <taxon>Aerococcaceae</taxon>
        <taxon>Dolosicoccus</taxon>
    </lineage>
</organism>
<dbReference type="GO" id="GO:0015936">
    <property type="term" value="P:coenzyme A metabolic process"/>
    <property type="evidence" value="ECO:0007669"/>
    <property type="project" value="InterPro"/>
</dbReference>
<reference evidence="4 5" key="1">
    <citation type="submission" date="2017-09" db="EMBL/GenBank/DDBJ databases">
        <title>Bacterial strain isolated from the female urinary microbiota.</title>
        <authorList>
            <person name="Thomas-White K."/>
            <person name="Kumar N."/>
            <person name="Forster S."/>
            <person name="Putonti C."/>
            <person name="Lawley T."/>
            <person name="Wolfe A.J."/>
        </authorList>
    </citation>
    <scope>NUCLEOTIDE SEQUENCE [LARGE SCALE GENOMIC DNA]</scope>
    <source>
        <strain evidence="4 5">UMB0852</strain>
    </source>
</reference>
<dbReference type="Pfam" id="PF00368">
    <property type="entry name" value="HMG-CoA_red"/>
    <property type="match status" value="1"/>
</dbReference>
<evidence type="ECO:0000256" key="1">
    <source>
        <dbReference type="ARBA" id="ARBA00007661"/>
    </source>
</evidence>
<dbReference type="NCBIfam" id="TIGR00532">
    <property type="entry name" value="HMG_CoA_R_NAD"/>
    <property type="match status" value="1"/>
</dbReference>
<dbReference type="Gene3D" id="3.90.770.10">
    <property type="entry name" value="3-hydroxy-3-methylglutaryl-coenzyme A Reductase, Chain A, domain 2"/>
    <property type="match status" value="1"/>
</dbReference>
<dbReference type="EC" id="1.1.1.88" evidence="3"/>
<dbReference type="InterPro" id="IPR009029">
    <property type="entry name" value="HMG_CoA_Rdtase_sub-bd_dom_sf"/>
</dbReference>
<keyword evidence="2 3" id="KW-0560">Oxidoreductase</keyword>
<dbReference type="PANTHER" id="PTHR10572:SF24">
    <property type="entry name" value="3-HYDROXY-3-METHYLGLUTARYL-COENZYME A REDUCTASE"/>
    <property type="match status" value="1"/>
</dbReference>
<keyword evidence="5" id="KW-1185">Reference proteome</keyword>
<dbReference type="InterPro" id="IPR002202">
    <property type="entry name" value="HMG_CoA_Rdtase"/>
</dbReference>
<dbReference type="UniPathway" id="UPA00257">
    <property type="reaction ID" value="UER00367"/>
</dbReference>
<dbReference type="PROSITE" id="PS50065">
    <property type="entry name" value="HMG_COA_REDUCTASE_4"/>
    <property type="match status" value="1"/>
</dbReference>
<comment type="similarity">
    <text evidence="1 3">Belongs to the HMG-CoA reductase family.</text>
</comment>
<dbReference type="GO" id="GO:0140643">
    <property type="term" value="F:hydroxymethylglutaryl-CoA reductase (NADH) activity"/>
    <property type="evidence" value="ECO:0007669"/>
    <property type="project" value="UniProtKB-EC"/>
</dbReference>
<dbReference type="InterPro" id="IPR023076">
    <property type="entry name" value="HMG_CoA_Rdtase_CS"/>
</dbReference>
<dbReference type="OrthoDB" id="9764892at2"/>
<dbReference type="CDD" id="cd00644">
    <property type="entry name" value="HMG-CoA_reductase_classII"/>
    <property type="match status" value="1"/>
</dbReference>
<dbReference type="SUPFAM" id="SSF56542">
    <property type="entry name" value="Substrate-binding domain of HMG-CoA reductase"/>
    <property type="match status" value="1"/>
</dbReference>
<protein>
    <recommendedName>
        <fullName evidence="3">3-hydroxy-3-methylglutaryl coenzyme A reductase</fullName>
        <shortName evidence="3">HMG-CoA reductase</shortName>
        <ecNumber evidence="3">1.1.1.88</ecNumber>
    </recommendedName>
</protein>
<dbReference type="PROSITE" id="PS01192">
    <property type="entry name" value="HMG_COA_REDUCTASE_3"/>
    <property type="match status" value="1"/>
</dbReference>
<dbReference type="PRINTS" id="PR00071">
    <property type="entry name" value="HMGCOARDTASE"/>
</dbReference>
<keyword evidence="3" id="KW-0520">NAD</keyword>
<dbReference type="Proteomes" id="UP000235682">
    <property type="component" value="Unassembled WGS sequence"/>
</dbReference>
<dbReference type="InterPro" id="IPR009023">
    <property type="entry name" value="HMG_CoA_Rdtase_NAD(P)-bd_sf"/>
</dbReference>
<evidence type="ECO:0000313" key="5">
    <source>
        <dbReference type="Proteomes" id="UP000235682"/>
    </source>
</evidence>
<comment type="pathway">
    <text evidence="3">Metabolic intermediate metabolism; (R)-mevalonate degradation; (S)-3-hydroxy-3-methylglutaryl-CoA from (R)-mevalonate: step 1/1.</text>
</comment>
<dbReference type="PANTHER" id="PTHR10572">
    <property type="entry name" value="3-HYDROXY-3-METHYLGLUTARYL-COENZYME A REDUCTASE"/>
    <property type="match status" value="1"/>
</dbReference>
<comment type="caution">
    <text evidence="4">The sequence shown here is derived from an EMBL/GenBank/DDBJ whole genome shotgun (WGS) entry which is preliminary data.</text>
</comment>